<keyword evidence="4" id="KW-1185">Reference proteome</keyword>
<organism evidence="3 4">
    <name type="scientific">Adhaeribacter terreus</name>
    <dbReference type="NCBI Taxonomy" id="529703"/>
    <lineage>
        <taxon>Bacteria</taxon>
        <taxon>Pseudomonadati</taxon>
        <taxon>Bacteroidota</taxon>
        <taxon>Cytophagia</taxon>
        <taxon>Cytophagales</taxon>
        <taxon>Hymenobacteraceae</taxon>
        <taxon>Adhaeribacter</taxon>
    </lineage>
</organism>
<dbReference type="SMART" id="SM00854">
    <property type="entry name" value="PGA_cap"/>
    <property type="match status" value="1"/>
</dbReference>
<evidence type="ECO:0000259" key="2">
    <source>
        <dbReference type="SMART" id="SM00854"/>
    </source>
</evidence>
<dbReference type="InterPro" id="IPR029052">
    <property type="entry name" value="Metallo-depent_PP-like"/>
</dbReference>
<dbReference type="Proteomes" id="UP001596161">
    <property type="component" value="Unassembled WGS sequence"/>
</dbReference>
<dbReference type="InterPro" id="IPR019079">
    <property type="entry name" value="Capsule_synth_CapA"/>
</dbReference>
<dbReference type="InterPro" id="IPR052169">
    <property type="entry name" value="CW_Biosynth-Accessory"/>
</dbReference>
<name>A0ABW0EAJ6_9BACT</name>
<comment type="caution">
    <text evidence="3">The sequence shown here is derived from an EMBL/GenBank/DDBJ whole genome shotgun (WGS) entry which is preliminary data.</text>
</comment>
<dbReference type="Pfam" id="PF09587">
    <property type="entry name" value="PGA_cap"/>
    <property type="match status" value="1"/>
</dbReference>
<evidence type="ECO:0000256" key="1">
    <source>
        <dbReference type="ARBA" id="ARBA00005662"/>
    </source>
</evidence>
<evidence type="ECO:0000313" key="3">
    <source>
        <dbReference type="EMBL" id="MFC5269991.1"/>
    </source>
</evidence>
<evidence type="ECO:0000313" key="4">
    <source>
        <dbReference type="Proteomes" id="UP001596161"/>
    </source>
</evidence>
<accession>A0ABW0EAJ6</accession>
<dbReference type="SUPFAM" id="SSF56300">
    <property type="entry name" value="Metallo-dependent phosphatases"/>
    <property type="match status" value="1"/>
</dbReference>
<proteinExistence type="inferred from homology"/>
<protein>
    <submittedName>
        <fullName evidence="3">CapA family protein</fullName>
    </submittedName>
</protein>
<gene>
    <name evidence="3" type="ORF">ACFPIB_05175</name>
</gene>
<dbReference type="PANTHER" id="PTHR33393">
    <property type="entry name" value="POLYGLUTAMINE SYNTHESIS ACCESSORY PROTEIN RV0574C-RELATED"/>
    <property type="match status" value="1"/>
</dbReference>
<dbReference type="Gene3D" id="3.60.21.10">
    <property type="match status" value="1"/>
</dbReference>
<dbReference type="PANTHER" id="PTHR33393:SF11">
    <property type="entry name" value="POLYGLUTAMINE SYNTHESIS ACCESSORY PROTEIN RV0574C-RELATED"/>
    <property type="match status" value="1"/>
</dbReference>
<dbReference type="CDD" id="cd07381">
    <property type="entry name" value="MPP_CapA"/>
    <property type="match status" value="1"/>
</dbReference>
<sequence length="379" mass="42132">MQQNSSGISSQPASAITLFLAGDVMPGRAIDQVLPNSVDPKLYEDYVKDAREYVKLAEKVNGPIPKPVPYNYVWGDAFAVWQKMQPDMKLINLETSVTTHPEPWPGKPVQYRMHPANIPVLTQAGIDFCSLANNHTLDWSRPGLLETLQTLRKAGLPFAGAGENIQEASKPVVLKVKQNRVLVFAYGSPGSGVPADWTATANRSGINFLPDLSENMVQQIKAEVRKVKQPGDVVVFSVHWGSNWGYDIPPVHRHFAHRLIEEAGVVLIHGHSSHHPRPLEIYKGKLILYGAGDLINDYEGIKSNDDFRGDLSLMYFPTLDPATGKLLSLKMVPMQMRSFRLHKALKEDAAWLAKVLQQESSRFGTRIVLEKDGTLSVQK</sequence>
<comment type="similarity">
    <text evidence="1">Belongs to the CapA family.</text>
</comment>
<feature type="domain" description="Capsule synthesis protein CapA" evidence="2">
    <location>
        <begin position="17"/>
        <end position="298"/>
    </location>
</feature>
<dbReference type="RefSeq" id="WP_378016365.1">
    <property type="nucleotide sequence ID" value="NZ_JBHSKT010000002.1"/>
</dbReference>
<dbReference type="EMBL" id="JBHSKT010000002">
    <property type="protein sequence ID" value="MFC5269991.1"/>
    <property type="molecule type" value="Genomic_DNA"/>
</dbReference>
<reference evidence="4" key="1">
    <citation type="journal article" date="2019" name="Int. J. Syst. Evol. Microbiol.">
        <title>The Global Catalogue of Microorganisms (GCM) 10K type strain sequencing project: providing services to taxonomists for standard genome sequencing and annotation.</title>
        <authorList>
            <consortium name="The Broad Institute Genomics Platform"/>
            <consortium name="The Broad Institute Genome Sequencing Center for Infectious Disease"/>
            <person name="Wu L."/>
            <person name="Ma J."/>
        </authorList>
    </citation>
    <scope>NUCLEOTIDE SEQUENCE [LARGE SCALE GENOMIC DNA]</scope>
    <source>
        <strain evidence="4">KACC 12602</strain>
    </source>
</reference>